<keyword evidence="11" id="KW-1185">Reference proteome</keyword>
<dbReference type="InterPro" id="IPR022751">
    <property type="entry name" value="Alpha_mannosyltransferase"/>
</dbReference>
<evidence type="ECO:0000256" key="8">
    <source>
        <dbReference type="ARBA" id="ARBA00023136"/>
    </source>
</evidence>
<evidence type="ECO:0000256" key="7">
    <source>
        <dbReference type="ARBA" id="ARBA00022989"/>
    </source>
</evidence>
<organism evidence="10 11">
    <name type="scientific">Zygotorulaspora mrakii</name>
    <name type="common">Zygosaccharomyces mrakii</name>
    <dbReference type="NCBI Taxonomy" id="42260"/>
    <lineage>
        <taxon>Eukaryota</taxon>
        <taxon>Fungi</taxon>
        <taxon>Dikarya</taxon>
        <taxon>Ascomycota</taxon>
        <taxon>Saccharomycotina</taxon>
        <taxon>Saccharomycetes</taxon>
        <taxon>Saccharomycetales</taxon>
        <taxon>Saccharomycetaceae</taxon>
        <taxon>Zygotorulaspora</taxon>
    </lineage>
</organism>
<dbReference type="InterPro" id="IPR029044">
    <property type="entry name" value="Nucleotide-diphossugar_trans"/>
</dbReference>
<evidence type="ECO:0000313" key="11">
    <source>
        <dbReference type="Proteomes" id="UP000509704"/>
    </source>
</evidence>
<dbReference type="KEGG" id="zmk:HG535_0F06240"/>
<keyword evidence="7" id="KW-1133">Transmembrane helix</keyword>
<keyword evidence="4" id="KW-0808">Transferase</keyword>
<reference evidence="10 11" key="1">
    <citation type="submission" date="2020-07" db="EMBL/GenBank/DDBJ databases">
        <title>The yeast mating-type switching endonuclease HO is a domesticated member of an unorthodox homing genetic element family.</title>
        <authorList>
            <person name="Coughlan A.Y."/>
            <person name="Lombardi L."/>
            <person name="Braun-Galleani S."/>
            <person name="Martos A.R."/>
            <person name="Galeote V."/>
            <person name="Bigey F."/>
            <person name="Dequin S."/>
            <person name="Byrne K.P."/>
            <person name="Wolfe K.H."/>
        </authorList>
    </citation>
    <scope>NUCLEOTIDE SEQUENCE [LARGE SCALE GENOMIC DNA]</scope>
    <source>
        <strain evidence="10 11">NRRL Y-6702</strain>
    </source>
</reference>
<keyword evidence="3" id="KW-0328">Glycosyltransferase</keyword>
<evidence type="ECO:0000313" key="10">
    <source>
        <dbReference type="EMBL" id="QLG74112.1"/>
    </source>
</evidence>
<dbReference type="EMBL" id="CP058609">
    <property type="protein sequence ID" value="QLG74112.1"/>
    <property type="molecule type" value="Genomic_DNA"/>
</dbReference>
<proteinExistence type="inferred from homology"/>
<dbReference type="AlphaFoldDB" id="A0A7H9B8P8"/>
<dbReference type="Pfam" id="PF11051">
    <property type="entry name" value="Mannosyl_trans3"/>
    <property type="match status" value="1"/>
</dbReference>
<keyword evidence="8" id="KW-0472">Membrane</keyword>
<dbReference type="GO" id="GO:0005794">
    <property type="term" value="C:Golgi apparatus"/>
    <property type="evidence" value="ECO:0007669"/>
    <property type="project" value="TreeGrafter"/>
</dbReference>
<evidence type="ECO:0008006" key="12">
    <source>
        <dbReference type="Google" id="ProtNLM"/>
    </source>
</evidence>
<dbReference type="OrthoDB" id="430354at2759"/>
<evidence type="ECO:0000256" key="9">
    <source>
        <dbReference type="ARBA" id="ARBA00023180"/>
    </source>
</evidence>
<evidence type="ECO:0000256" key="2">
    <source>
        <dbReference type="ARBA" id="ARBA00009105"/>
    </source>
</evidence>
<gene>
    <name evidence="10" type="ORF">HG535_0F06240</name>
</gene>
<keyword evidence="9" id="KW-0325">Glycoprotein</keyword>
<dbReference type="GO" id="GO:0000033">
    <property type="term" value="F:alpha-1,3-mannosyltransferase activity"/>
    <property type="evidence" value="ECO:0007669"/>
    <property type="project" value="TreeGrafter"/>
</dbReference>
<name>A0A7H9B8P8_ZYGMR</name>
<accession>A0A7H9B8P8</accession>
<evidence type="ECO:0000256" key="5">
    <source>
        <dbReference type="ARBA" id="ARBA00022692"/>
    </source>
</evidence>
<dbReference type="GO" id="GO:0006493">
    <property type="term" value="P:protein O-linked glycosylation"/>
    <property type="evidence" value="ECO:0007669"/>
    <property type="project" value="TreeGrafter"/>
</dbReference>
<sequence length="631" mass="73143">MNEKWKNDLSTMAFGIKDFKDEDIEKFKDSDGFAMIDEESVRMFKKRNDIALAFERMRIYDTCLMQDETVNLQETFEQKRETNLVQGTQNKKEKREFSGVSSGTRDENYRKFDQYDFEHRMFPFIRQFNHDNFSQIIPKFTSPFNKVLKQGDIPIFDPKSPMVNKVINYVYDPTKSFWKNWNLMSAPGSRGIVLSFADSHLAMALKLIATLRFQGNKLPIQVIYKKGDLSEDTIEKISYAARSPNVTLPETKYGNPANEPQEIWFLDVTNTLADNMISEFSHWKGKWLAVLFNLFDEFVFLDIDAINYIDLNDYFESPEYKRTGTVYFRDRVLSAPVSNQCTAIFESLPPKLLEMKYFSNRPFIHSEYLDEDCEKDLTTEEKIYKRFFMDNFQHQMESGLFAISKSKHHIPLVISMTLHLAKKVGSCGWGDKEYFWLGFVVAGRPFSFNEVPAASVGTYQEKKDLDLNRKEEAGEVCSIQVSHISVDGKLLWLNGGSNNCKAPGAAEKDWNDEKLKSFTGTFDSLEALKEYYEVTPIDTSRAVIPHESSGVWYRRDLHCNGYAWCAKYQSILKEYSFDRKKFRGKIVEFDPKDVIFTTAMNYVWSHYDDSDAKKFTAEEKASLDPLAGSIA</sequence>
<evidence type="ECO:0000256" key="4">
    <source>
        <dbReference type="ARBA" id="ARBA00022679"/>
    </source>
</evidence>
<dbReference type="GeneID" id="59237870"/>
<dbReference type="RefSeq" id="XP_037145837.1">
    <property type="nucleotide sequence ID" value="XM_037289942.1"/>
</dbReference>
<dbReference type="PANTHER" id="PTHR31392:SF1">
    <property type="entry name" value="ALPHA-1,3-MANNOSYLTRANSFERASE MNN1-RELATED"/>
    <property type="match status" value="1"/>
</dbReference>
<dbReference type="Proteomes" id="UP000509704">
    <property type="component" value="Chromosome 6"/>
</dbReference>
<keyword evidence="5" id="KW-0812">Transmembrane</keyword>
<protein>
    <recommendedName>
        <fullName evidence="12">Alpha-1,3-mannosyltransferase</fullName>
    </recommendedName>
</protein>
<evidence type="ECO:0000256" key="6">
    <source>
        <dbReference type="ARBA" id="ARBA00022968"/>
    </source>
</evidence>
<dbReference type="GO" id="GO:0016020">
    <property type="term" value="C:membrane"/>
    <property type="evidence" value="ECO:0007669"/>
    <property type="project" value="UniProtKB-SubCell"/>
</dbReference>
<dbReference type="PANTHER" id="PTHR31392">
    <property type="entry name" value="ALPHA-1,3-MANNOSYLTRANSFERASE MNN1-RELATED"/>
    <property type="match status" value="1"/>
</dbReference>
<evidence type="ECO:0000256" key="3">
    <source>
        <dbReference type="ARBA" id="ARBA00022676"/>
    </source>
</evidence>
<comment type="subcellular location">
    <subcellularLocation>
        <location evidence="1">Membrane</location>
        <topology evidence="1">Single-pass type II membrane protein</topology>
    </subcellularLocation>
</comment>
<dbReference type="SUPFAM" id="SSF53448">
    <property type="entry name" value="Nucleotide-diphospho-sugar transferases"/>
    <property type="match status" value="1"/>
</dbReference>
<comment type="similarity">
    <text evidence="2">Belongs to the MNN1/MNT family.</text>
</comment>
<evidence type="ECO:0000256" key="1">
    <source>
        <dbReference type="ARBA" id="ARBA00004606"/>
    </source>
</evidence>
<keyword evidence="6" id="KW-0735">Signal-anchor</keyword>